<dbReference type="InterPro" id="IPR014756">
    <property type="entry name" value="Ig_E-set"/>
</dbReference>
<organism evidence="2 3">
    <name type="scientific">Sanghuangporus baumii</name>
    <name type="common">Phellinus baumii</name>
    <dbReference type="NCBI Taxonomy" id="108892"/>
    <lineage>
        <taxon>Eukaryota</taxon>
        <taxon>Fungi</taxon>
        <taxon>Dikarya</taxon>
        <taxon>Basidiomycota</taxon>
        <taxon>Agaricomycotina</taxon>
        <taxon>Agaricomycetes</taxon>
        <taxon>Hymenochaetales</taxon>
        <taxon>Hymenochaetaceae</taxon>
        <taxon>Sanghuangporus</taxon>
    </lineage>
</organism>
<accession>A0A9Q5N3K0</accession>
<dbReference type="SUPFAM" id="SSF81296">
    <property type="entry name" value="E set domains"/>
    <property type="match status" value="1"/>
</dbReference>
<gene>
    <name evidence="2" type="ORF">A7U60_g8573</name>
</gene>
<keyword evidence="3" id="KW-1185">Reference proteome</keyword>
<reference evidence="2" key="1">
    <citation type="submission" date="2016-06" db="EMBL/GenBank/DDBJ databases">
        <title>Draft Genome sequence of the fungus Inonotus baumii.</title>
        <authorList>
            <person name="Zhu H."/>
            <person name="Lin W."/>
        </authorList>
    </citation>
    <scope>NUCLEOTIDE SEQUENCE</scope>
    <source>
        <strain evidence="2">821</strain>
    </source>
</reference>
<dbReference type="EMBL" id="LNZH02000215">
    <property type="protein sequence ID" value="OCB84586.1"/>
    <property type="molecule type" value="Genomic_DNA"/>
</dbReference>
<name>A0A9Q5N3K0_SANBA</name>
<sequence length="294" mass="32853">MRMTIFRILDLDIVRSAALLPRASSDDLVHRTISSPSERIRCPRSPCSMPPMKSRLSENPTDCSFSFSDQETLIGQDVAWYQEPVFPSDELHDYARQPNRGQPSKRDSIPPTVHTFSLPPGADGVPLLSVNLHSWAASSTKTPTFMEGQYISGQVQLNLRTPDKVKTITVSVEGYYSIPGYEAKTFLQVSETIWDSTMGDPRSTSILLPHGADHSGKLHGKYSWSFKSEFPKAVQLTGKDERRLVHDARNGERLPPSLRGGHGRARIGYEIIVRVKRPGLRIGNSPMWNLALDE</sequence>
<dbReference type="OrthoDB" id="3261578at2759"/>
<evidence type="ECO:0000313" key="2">
    <source>
        <dbReference type="EMBL" id="OCB84586.1"/>
    </source>
</evidence>
<feature type="region of interest" description="Disordered" evidence="1">
    <location>
        <begin position="91"/>
        <end position="112"/>
    </location>
</feature>
<proteinExistence type="predicted"/>
<dbReference type="Gene3D" id="2.60.40.640">
    <property type="match status" value="1"/>
</dbReference>
<comment type="caution">
    <text evidence="2">The sequence shown here is derived from an EMBL/GenBank/DDBJ whole genome shotgun (WGS) entry which is preliminary data.</text>
</comment>
<evidence type="ECO:0000313" key="3">
    <source>
        <dbReference type="Proteomes" id="UP000757232"/>
    </source>
</evidence>
<dbReference type="InterPro" id="IPR014752">
    <property type="entry name" value="Arrestin-like_C"/>
</dbReference>
<evidence type="ECO:0000256" key="1">
    <source>
        <dbReference type="SAM" id="MobiDB-lite"/>
    </source>
</evidence>
<dbReference type="AlphaFoldDB" id="A0A9Q5N3K0"/>
<protein>
    <submittedName>
        <fullName evidence="2">Uncharacterized protein</fullName>
    </submittedName>
</protein>
<dbReference type="Proteomes" id="UP000757232">
    <property type="component" value="Unassembled WGS sequence"/>
</dbReference>